<name>A0A4R4VAD1_9ACTN</name>
<protein>
    <recommendedName>
        <fullName evidence="1">Streptomyces killer toxin-like beta/gamma crystallin domain-containing protein</fullName>
    </recommendedName>
</protein>
<sequence>MVAFPAPAFAINHADCNVSHSREVLQIFNGTDHHCFANAGTMSVAIYGVGLISAGNNKVAIEYTDDVGGPAKAMLLPKWNIWEGSPGSNGNMHMVYRIRIV</sequence>
<accession>A0A4R4VAD1</accession>
<evidence type="ECO:0000313" key="2">
    <source>
        <dbReference type="EMBL" id="TDD02299.1"/>
    </source>
</evidence>
<comment type="caution">
    <text evidence="2">The sequence shown here is derived from an EMBL/GenBank/DDBJ whole genome shotgun (WGS) entry which is preliminary data.</text>
</comment>
<gene>
    <name evidence="2" type="ORF">E1292_23770</name>
</gene>
<reference evidence="2 3" key="1">
    <citation type="submission" date="2019-03" db="EMBL/GenBank/DDBJ databases">
        <title>Draft genome sequences of novel Actinobacteria.</title>
        <authorList>
            <person name="Sahin N."/>
            <person name="Ay H."/>
            <person name="Saygin H."/>
        </authorList>
    </citation>
    <scope>NUCLEOTIDE SEQUENCE [LARGE SCALE GENOMIC DNA]</scope>
    <source>
        <strain evidence="2 3">KC310</strain>
    </source>
</reference>
<feature type="domain" description="Streptomyces killer toxin-like beta/gamma crystallin" evidence="1">
    <location>
        <begin position="29"/>
        <end position="64"/>
    </location>
</feature>
<evidence type="ECO:0000313" key="3">
    <source>
        <dbReference type="Proteomes" id="UP000295258"/>
    </source>
</evidence>
<evidence type="ECO:0000259" key="1">
    <source>
        <dbReference type="Pfam" id="PF09076"/>
    </source>
</evidence>
<dbReference type="Gene3D" id="2.60.20.30">
    <property type="match status" value="1"/>
</dbReference>
<dbReference type="SUPFAM" id="SSF49695">
    <property type="entry name" value="gamma-Crystallin-like"/>
    <property type="match status" value="1"/>
</dbReference>
<dbReference type="Proteomes" id="UP000295258">
    <property type="component" value="Unassembled WGS sequence"/>
</dbReference>
<organism evidence="2 3">
    <name type="scientific">Nonomuraea deserti</name>
    <dbReference type="NCBI Taxonomy" id="1848322"/>
    <lineage>
        <taxon>Bacteria</taxon>
        <taxon>Bacillati</taxon>
        <taxon>Actinomycetota</taxon>
        <taxon>Actinomycetes</taxon>
        <taxon>Streptosporangiales</taxon>
        <taxon>Streptosporangiaceae</taxon>
        <taxon>Nonomuraea</taxon>
    </lineage>
</organism>
<dbReference type="InterPro" id="IPR015161">
    <property type="entry name" value="Sklp_toxin_b/g_crystallin"/>
</dbReference>
<dbReference type="InterPro" id="IPR011024">
    <property type="entry name" value="G_crystallin-like"/>
</dbReference>
<dbReference type="EMBL" id="SMKO01000066">
    <property type="protein sequence ID" value="TDD02299.1"/>
    <property type="molecule type" value="Genomic_DNA"/>
</dbReference>
<dbReference type="InterPro" id="IPR015791">
    <property type="entry name" value="Antimic/Inh_G_crystallin-like"/>
</dbReference>
<dbReference type="Pfam" id="PF09076">
    <property type="entry name" value="Crystall_2"/>
    <property type="match status" value="1"/>
</dbReference>
<proteinExistence type="predicted"/>
<dbReference type="AlphaFoldDB" id="A0A4R4VAD1"/>
<dbReference type="RefSeq" id="WP_132597420.1">
    <property type="nucleotide sequence ID" value="NZ_SMKO01000066.1"/>
</dbReference>
<keyword evidence="3" id="KW-1185">Reference proteome</keyword>